<dbReference type="AlphaFoldDB" id="A0A5C6ATE8"/>
<reference evidence="3 4" key="1">
    <citation type="submission" date="2019-02" db="EMBL/GenBank/DDBJ databases">
        <title>Deep-cultivation of Planctomycetes and their phenomic and genomic characterization uncovers novel biology.</title>
        <authorList>
            <person name="Wiegand S."/>
            <person name="Jogler M."/>
            <person name="Boedeker C."/>
            <person name="Pinto D."/>
            <person name="Vollmers J."/>
            <person name="Rivas-Marin E."/>
            <person name="Kohn T."/>
            <person name="Peeters S.H."/>
            <person name="Heuer A."/>
            <person name="Rast P."/>
            <person name="Oberbeckmann S."/>
            <person name="Bunk B."/>
            <person name="Jeske O."/>
            <person name="Meyerdierks A."/>
            <person name="Storesund J.E."/>
            <person name="Kallscheuer N."/>
            <person name="Luecker S."/>
            <person name="Lage O.M."/>
            <person name="Pohl T."/>
            <person name="Merkel B.J."/>
            <person name="Hornburger P."/>
            <person name="Mueller R.-W."/>
            <person name="Bruemmer F."/>
            <person name="Labrenz M."/>
            <person name="Spormann A.M."/>
            <person name="Op Den Camp H."/>
            <person name="Overmann J."/>
            <person name="Amann R."/>
            <person name="Jetten M.S.M."/>
            <person name="Mascher T."/>
            <person name="Medema M.H."/>
            <person name="Devos D.P."/>
            <person name="Kaster A.-K."/>
            <person name="Ovreas L."/>
            <person name="Rohde M."/>
            <person name="Galperin M.Y."/>
            <person name="Jogler C."/>
        </authorList>
    </citation>
    <scope>NUCLEOTIDE SEQUENCE [LARGE SCALE GENOMIC DNA]</scope>
    <source>
        <strain evidence="3 4">Pla52n</strain>
    </source>
</reference>
<feature type="region of interest" description="Disordered" evidence="1">
    <location>
        <begin position="581"/>
        <end position="600"/>
    </location>
</feature>
<sequence length="1053" mass="114218" precursor="true">MLRKLAHYFTALFILIGMAAAYNAAATQWLRPPVIAMVPARQPTAQPELKDNVRDLFAPGDWQLGECRRLLTPNGTLLFNNWQQTSDYEWKLWPITLIVGRGFGDDQSDEPLVLTAEEGAELLFSKSFDMTDGSAPPIQRGRMLGKVSIKRRSKTSPNQSLALQTSNVGIDNQKIWTTETIKMTIGSAMLIGQNLTIKLASTASRAAAGQSDRSILDSMELVYLKQLDIPLDDFINKSPPTNAGDVAKRRPAGTVSINCDGMLLYDFLIDQLSVRDKIELLYRVPGEPDGRFSCDQLDLVLRDPINSKLKRDGPMDWLDRFKAVGNPAAMDFPSQNLQIVAEEINFDAINGWMRAHGSTGVQLRRGAIGARLSRFEYLYRPDRPEELGTIDAQGAGIVTVDDPNIPVAQIRWRDGCRIEPQDRTSLSDLRDQTLTSKVNVFLDGAVFAKLTDGGEFHADSVQGVFQPGPSRSPTIELAATPALETRDPSGLSPSTVLQPLVSTSSTKTRGSTQTLVPDRVQATGNVSIDSRALEATANAVYIQFKHLIDPFPPESGNSAAGLAGNTTSGGTSGSVLRQWVGQPQNADGTSPPVSRPRPSIHGDQVSVMLQLTNNVVTAQDLSATGGVELHHTLAAGDQMLRAKMSGDQLRMIDGGGADLLQLGSGPESPARFELGDGYFVGPMIRVWPSQNQIRIDGAGEFMMPTAVMPASLDERAESRIQWVRPPHCQWNGDMQFDGRMAVLTGGVQIKAALIQNLEPWAIHVQGQRMEIDLSTPVDVQQTASMQQASISQIRLIQGPGEMVVAQAEQHDQHGQVLSRHEMLARQIFLEPSAGGNLLASGPGSYRGWMLTPRGASLTGQLGGSETTERTKPSTDAPVLNGLHLTFHHSMRADLGTKMLSFLGGVRAGLRELDNWEQSVDVRQMEQLAVGESTLDCNDLRFGISPDVSPALKSIPGYPMPWEMEAVGGVLVKSRDESGILQCTAGRASYASQKGRLIIQRSADASATISQRLANGKPGPSFRVSQASIDPKTLNFNTHLEEATIGTLPGTGNR</sequence>
<dbReference type="OrthoDB" id="219504at2"/>
<evidence type="ECO:0000313" key="4">
    <source>
        <dbReference type="Proteomes" id="UP000320176"/>
    </source>
</evidence>
<dbReference type="RefSeq" id="WP_146520856.1">
    <property type="nucleotide sequence ID" value="NZ_CP151726.1"/>
</dbReference>
<feature type="compositionally biased region" description="Polar residues" evidence="1">
    <location>
        <begin position="491"/>
        <end position="513"/>
    </location>
</feature>
<proteinExistence type="predicted"/>
<evidence type="ECO:0008006" key="5">
    <source>
        <dbReference type="Google" id="ProtNLM"/>
    </source>
</evidence>
<comment type="caution">
    <text evidence="3">The sequence shown here is derived from an EMBL/GenBank/DDBJ whole genome shotgun (WGS) entry which is preliminary data.</text>
</comment>
<dbReference type="EMBL" id="SJPN01000004">
    <property type="protein sequence ID" value="TWU02549.1"/>
    <property type="molecule type" value="Genomic_DNA"/>
</dbReference>
<name>A0A5C6ATE8_9BACT</name>
<feature type="compositionally biased region" description="Polar residues" evidence="1">
    <location>
        <begin position="581"/>
        <end position="592"/>
    </location>
</feature>
<accession>A0A5C6ATE8</accession>
<feature type="chain" id="PRO_5022977584" description="OstA-like protein" evidence="2">
    <location>
        <begin position="25"/>
        <end position="1053"/>
    </location>
</feature>
<evidence type="ECO:0000256" key="2">
    <source>
        <dbReference type="SAM" id="SignalP"/>
    </source>
</evidence>
<feature type="signal peptide" evidence="2">
    <location>
        <begin position="1"/>
        <end position="24"/>
    </location>
</feature>
<keyword evidence="2" id="KW-0732">Signal</keyword>
<evidence type="ECO:0000256" key="1">
    <source>
        <dbReference type="SAM" id="MobiDB-lite"/>
    </source>
</evidence>
<evidence type="ECO:0000313" key="3">
    <source>
        <dbReference type="EMBL" id="TWU02549.1"/>
    </source>
</evidence>
<keyword evidence="4" id="KW-1185">Reference proteome</keyword>
<dbReference type="Proteomes" id="UP000320176">
    <property type="component" value="Unassembled WGS sequence"/>
</dbReference>
<feature type="region of interest" description="Disordered" evidence="1">
    <location>
        <begin position="484"/>
        <end position="513"/>
    </location>
</feature>
<protein>
    <recommendedName>
        <fullName evidence="5">OstA-like protein</fullName>
    </recommendedName>
</protein>
<gene>
    <name evidence="3" type="ORF">Pla52n_35990</name>
</gene>
<organism evidence="3 4">
    <name type="scientific">Stieleria varia</name>
    <dbReference type="NCBI Taxonomy" id="2528005"/>
    <lineage>
        <taxon>Bacteria</taxon>
        <taxon>Pseudomonadati</taxon>
        <taxon>Planctomycetota</taxon>
        <taxon>Planctomycetia</taxon>
        <taxon>Pirellulales</taxon>
        <taxon>Pirellulaceae</taxon>
        <taxon>Stieleria</taxon>
    </lineage>
</organism>